<gene>
    <name evidence="4" type="ORF">A2121_01735</name>
</gene>
<keyword evidence="1" id="KW-0285">Flavoprotein</keyword>
<dbReference type="Pfam" id="PF03358">
    <property type="entry name" value="FMN_red"/>
    <property type="match status" value="1"/>
</dbReference>
<dbReference type="SUPFAM" id="SSF52218">
    <property type="entry name" value="Flavoproteins"/>
    <property type="match status" value="1"/>
</dbReference>
<dbReference type="PANTHER" id="PTHR43278">
    <property type="entry name" value="NAD(P)H-DEPENDENT FMN-CONTAINING OXIDOREDUCTASE YWQN-RELATED"/>
    <property type="match status" value="1"/>
</dbReference>
<dbReference type="AlphaFoldDB" id="A0A1F6TPA8"/>
<evidence type="ECO:0000313" key="5">
    <source>
        <dbReference type="Proteomes" id="UP000176484"/>
    </source>
</evidence>
<proteinExistence type="predicted"/>
<protein>
    <recommendedName>
        <fullName evidence="3">NADPH-dependent FMN reductase-like domain-containing protein</fullName>
    </recommendedName>
</protein>
<evidence type="ECO:0000256" key="1">
    <source>
        <dbReference type="ARBA" id="ARBA00022630"/>
    </source>
</evidence>
<name>A0A1F6TPA8_9BACT</name>
<sequence length="186" mass="20763">MKVIAICGSPRKNGNTEIMLKEALKGAQKAGANTELIQLAGKNIKYCLGCEDCRYPCKIKDDMGKIYKKMIEADVIVIGSPVYYCNVSGLLKNFMDRCTCLTHPDLKLKDKVGGAITVSGFFVGNAEAEYHIWDFQNWLGIIRPGRCTAEGFAEKRGEISKRKSDLKSARELGKILVGFYKHYIQK</sequence>
<dbReference type="InterPro" id="IPR051796">
    <property type="entry name" value="ISF_SsuE-like"/>
</dbReference>
<dbReference type="EMBL" id="MFTD01000008">
    <property type="protein sequence ID" value="OGI46935.1"/>
    <property type="molecule type" value="Genomic_DNA"/>
</dbReference>
<comment type="caution">
    <text evidence="4">The sequence shown here is derived from an EMBL/GenBank/DDBJ whole genome shotgun (WGS) entry which is preliminary data.</text>
</comment>
<accession>A0A1F6TPA8</accession>
<dbReference type="PANTHER" id="PTHR43278:SF1">
    <property type="entry name" value="IRON-SULFUR FLAVOPROTEIN MJ1083"/>
    <property type="match status" value="1"/>
</dbReference>
<reference evidence="4 5" key="1">
    <citation type="journal article" date="2016" name="Nat. Commun.">
        <title>Thousands of microbial genomes shed light on interconnected biogeochemical processes in an aquifer system.</title>
        <authorList>
            <person name="Anantharaman K."/>
            <person name="Brown C.T."/>
            <person name="Hug L.A."/>
            <person name="Sharon I."/>
            <person name="Castelle C.J."/>
            <person name="Probst A.J."/>
            <person name="Thomas B.C."/>
            <person name="Singh A."/>
            <person name="Wilkins M.J."/>
            <person name="Karaoz U."/>
            <person name="Brodie E.L."/>
            <person name="Williams K.H."/>
            <person name="Hubbard S.S."/>
            <person name="Banfield J.F."/>
        </authorList>
    </citation>
    <scope>NUCLEOTIDE SEQUENCE [LARGE SCALE GENOMIC DNA]</scope>
</reference>
<dbReference type="Gene3D" id="3.40.50.360">
    <property type="match status" value="1"/>
</dbReference>
<evidence type="ECO:0000259" key="3">
    <source>
        <dbReference type="Pfam" id="PF03358"/>
    </source>
</evidence>
<dbReference type="InterPro" id="IPR005025">
    <property type="entry name" value="FMN_Rdtase-like_dom"/>
</dbReference>
<dbReference type="Proteomes" id="UP000176484">
    <property type="component" value="Unassembled WGS sequence"/>
</dbReference>
<feature type="domain" description="NADPH-dependent FMN reductase-like" evidence="3">
    <location>
        <begin position="1"/>
        <end position="144"/>
    </location>
</feature>
<evidence type="ECO:0000313" key="4">
    <source>
        <dbReference type="EMBL" id="OGI46935.1"/>
    </source>
</evidence>
<keyword evidence="2" id="KW-0288">FMN</keyword>
<dbReference type="GO" id="GO:0016491">
    <property type="term" value="F:oxidoreductase activity"/>
    <property type="evidence" value="ECO:0007669"/>
    <property type="project" value="InterPro"/>
</dbReference>
<organism evidence="4 5">
    <name type="scientific">Candidatus Nomurabacteria bacterium GWB1_40_6</name>
    <dbReference type="NCBI Taxonomy" id="1801727"/>
    <lineage>
        <taxon>Bacteria</taxon>
        <taxon>Candidatus Nomuraibacteriota</taxon>
    </lineage>
</organism>
<dbReference type="InterPro" id="IPR029039">
    <property type="entry name" value="Flavoprotein-like_sf"/>
</dbReference>
<evidence type="ECO:0000256" key="2">
    <source>
        <dbReference type="ARBA" id="ARBA00022643"/>
    </source>
</evidence>